<comment type="caution">
    <text evidence="2">The sequence shown here is derived from an EMBL/GenBank/DDBJ whole genome shotgun (WGS) entry which is preliminary data.</text>
</comment>
<reference evidence="2 3" key="1">
    <citation type="journal article" date="2020" name="Nature">
        <title>Six reference-quality genomes reveal evolution of bat adaptations.</title>
        <authorList>
            <person name="Jebb D."/>
            <person name="Huang Z."/>
            <person name="Pippel M."/>
            <person name="Hughes G.M."/>
            <person name="Lavrichenko K."/>
            <person name="Devanna P."/>
            <person name="Winkler S."/>
            <person name="Jermiin L.S."/>
            <person name="Skirmuntt E.C."/>
            <person name="Katzourakis A."/>
            <person name="Burkitt-Gray L."/>
            <person name="Ray D.A."/>
            <person name="Sullivan K.A.M."/>
            <person name="Roscito J.G."/>
            <person name="Kirilenko B.M."/>
            <person name="Davalos L.M."/>
            <person name="Corthals A.P."/>
            <person name="Power M.L."/>
            <person name="Jones G."/>
            <person name="Ransome R.D."/>
            <person name="Dechmann D.K.N."/>
            <person name="Locatelli A.G."/>
            <person name="Puechmaille S.J."/>
            <person name="Fedrigo O."/>
            <person name="Jarvis E.D."/>
            <person name="Hiller M."/>
            <person name="Vernes S.C."/>
            <person name="Myers E.W."/>
            <person name="Teeling E.C."/>
        </authorList>
    </citation>
    <scope>NUCLEOTIDE SEQUENCE [LARGE SCALE GENOMIC DNA]</scope>
    <source>
        <strain evidence="2">MRouAeg1</strain>
        <tissue evidence="2">Muscle</tissue>
    </source>
</reference>
<evidence type="ECO:0000256" key="1">
    <source>
        <dbReference type="SAM" id="MobiDB-lite"/>
    </source>
</evidence>
<feature type="region of interest" description="Disordered" evidence="1">
    <location>
        <begin position="114"/>
        <end position="140"/>
    </location>
</feature>
<gene>
    <name evidence="2" type="ORF">HJG63_011490</name>
</gene>
<proteinExistence type="predicted"/>
<dbReference type="AlphaFoldDB" id="A0A7J8GBJ2"/>
<organism evidence="2 3">
    <name type="scientific">Rousettus aegyptiacus</name>
    <name type="common">Egyptian fruit bat</name>
    <name type="synonym">Pteropus aegyptiacus</name>
    <dbReference type="NCBI Taxonomy" id="9407"/>
    <lineage>
        <taxon>Eukaryota</taxon>
        <taxon>Metazoa</taxon>
        <taxon>Chordata</taxon>
        <taxon>Craniata</taxon>
        <taxon>Vertebrata</taxon>
        <taxon>Euteleostomi</taxon>
        <taxon>Mammalia</taxon>
        <taxon>Eutheria</taxon>
        <taxon>Laurasiatheria</taxon>
        <taxon>Chiroptera</taxon>
        <taxon>Yinpterochiroptera</taxon>
        <taxon>Pteropodoidea</taxon>
        <taxon>Pteropodidae</taxon>
        <taxon>Rousettinae</taxon>
        <taxon>Rousettus</taxon>
    </lineage>
</organism>
<evidence type="ECO:0000313" key="3">
    <source>
        <dbReference type="Proteomes" id="UP000593571"/>
    </source>
</evidence>
<dbReference type="EMBL" id="JACASE010000006">
    <property type="protein sequence ID" value="KAF6456842.1"/>
    <property type="molecule type" value="Genomic_DNA"/>
</dbReference>
<name>A0A7J8GBJ2_ROUAE</name>
<accession>A0A7J8GBJ2</accession>
<sequence length="211" mass="22878">MPIAFLWTRKTDYEVLLGIAQGARSVLLGRIFLRAGEIVLPAASPATCFVFFSVLFVRFQHQSFSPLPEKSIRLIHPPPFALSPPGLLSVRRVDSRARSVAAVVEIGAIRRSGRKGATAGGSVGNLLPSKRAKNAEEEQERSKTLVPENWILITILVVRLCPIFSFGNSLREALGTSALQDPSSELLGIRGSAAAEGADRRTPTNSYGAWR</sequence>
<keyword evidence="3" id="KW-1185">Reference proteome</keyword>
<feature type="region of interest" description="Disordered" evidence="1">
    <location>
        <begin position="191"/>
        <end position="211"/>
    </location>
</feature>
<dbReference type="Proteomes" id="UP000593571">
    <property type="component" value="Unassembled WGS sequence"/>
</dbReference>
<protein>
    <submittedName>
        <fullName evidence="2">Uncharacterized protein</fullName>
    </submittedName>
</protein>
<evidence type="ECO:0000313" key="2">
    <source>
        <dbReference type="EMBL" id="KAF6456842.1"/>
    </source>
</evidence>